<sequence length="217" mass="23211">MKVVIFGTGKHAEMVHYLFTHDSPHEVVAFCVGRAYLSATGGQLVGLPVVAFEELSSHYPAVAFQLHIAVGQPKARRHIYEQAKAAGYSFASYISSRANTWPDMVVGEHVFIDPIASIHPCVTIGDNAMLLGVILGHHSVVGSNVLISACIIGGNARIGDDTFVGMGAVINENVRIGRNNIIGAGALIGKHTDDNAVYTGEYSKKRLVDASRIALFK</sequence>
<reference evidence="4" key="1">
    <citation type="journal article" date="2019" name="Int. J. Syst. Evol. Microbiol.">
        <title>The Global Catalogue of Microorganisms (GCM) 10K type strain sequencing project: providing services to taxonomists for standard genome sequencing and annotation.</title>
        <authorList>
            <consortium name="The Broad Institute Genomics Platform"/>
            <consortium name="The Broad Institute Genome Sequencing Center for Infectious Disease"/>
            <person name="Wu L."/>
            <person name="Ma J."/>
        </authorList>
    </citation>
    <scope>NUCLEOTIDE SEQUENCE [LARGE SCALE GENOMIC DNA]</scope>
    <source>
        <strain evidence="4">CGMCC 1.15795</strain>
    </source>
</reference>
<organism evidence="3 4">
    <name type="scientific">Hymenobacter bucti</name>
    <dbReference type="NCBI Taxonomy" id="1844114"/>
    <lineage>
        <taxon>Bacteria</taxon>
        <taxon>Pseudomonadati</taxon>
        <taxon>Bacteroidota</taxon>
        <taxon>Cytophagia</taxon>
        <taxon>Cytophagales</taxon>
        <taxon>Hymenobacteraceae</taxon>
        <taxon>Hymenobacter</taxon>
    </lineage>
</organism>
<dbReference type="EMBL" id="JBHUFD010000001">
    <property type="protein sequence ID" value="MFD1871424.1"/>
    <property type="molecule type" value="Genomic_DNA"/>
</dbReference>
<dbReference type="Pfam" id="PF00132">
    <property type="entry name" value="Hexapep"/>
    <property type="match status" value="1"/>
</dbReference>
<dbReference type="Gene3D" id="2.160.10.10">
    <property type="entry name" value="Hexapeptide repeat proteins"/>
    <property type="match status" value="1"/>
</dbReference>
<dbReference type="InterPro" id="IPR041561">
    <property type="entry name" value="PglD_N"/>
</dbReference>
<dbReference type="InterPro" id="IPR011004">
    <property type="entry name" value="Trimer_LpxA-like_sf"/>
</dbReference>
<evidence type="ECO:0000313" key="3">
    <source>
        <dbReference type="EMBL" id="MFD1871424.1"/>
    </source>
</evidence>
<dbReference type="RefSeq" id="WP_382311743.1">
    <property type="nucleotide sequence ID" value="NZ_JBHUFD010000001.1"/>
</dbReference>
<comment type="caution">
    <text evidence="3">The sequence shown here is derived from an EMBL/GenBank/DDBJ whole genome shotgun (WGS) entry which is preliminary data.</text>
</comment>
<evidence type="ECO:0000259" key="2">
    <source>
        <dbReference type="Pfam" id="PF17836"/>
    </source>
</evidence>
<keyword evidence="4" id="KW-1185">Reference proteome</keyword>
<dbReference type="Proteomes" id="UP001597197">
    <property type="component" value="Unassembled WGS sequence"/>
</dbReference>
<dbReference type="PANTHER" id="PTHR43300">
    <property type="entry name" value="ACETYLTRANSFERASE"/>
    <property type="match status" value="1"/>
</dbReference>
<dbReference type="Pfam" id="PF17836">
    <property type="entry name" value="PglD_N"/>
    <property type="match status" value="1"/>
</dbReference>
<protein>
    <submittedName>
        <fullName evidence="3">Acetyltransferase</fullName>
    </submittedName>
</protein>
<dbReference type="InterPro" id="IPR050179">
    <property type="entry name" value="Trans_hexapeptide_repeat"/>
</dbReference>
<dbReference type="CDD" id="cd03360">
    <property type="entry name" value="LbH_AT_putative"/>
    <property type="match status" value="1"/>
</dbReference>
<dbReference type="Gene3D" id="3.40.50.20">
    <property type="match status" value="1"/>
</dbReference>
<dbReference type="InterPro" id="IPR001451">
    <property type="entry name" value="Hexapep"/>
</dbReference>
<comment type="similarity">
    <text evidence="1">Belongs to the transferase hexapeptide repeat family.</text>
</comment>
<feature type="domain" description="PglD N-terminal" evidence="2">
    <location>
        <begin position="2"/>
        <end position="82"/>
    </location>
</feature>
<evidence type="ECO:0000256" key="1">
    <source>
        <dbReference type="ARBA" id="ARBA00007274"/>
    </source>
</evidence>
<evidence type="ECO:0000313" key="4">
    <source>
        <dbReference type="Proteomes" id="UP001597197"/>
    </source>
</evidence>
<proteinExistence type="inferred from homology"/>
<gene>
    <name evidence="3" type="ORF">ACFSDX_03240</name>
</gene>
<accession>A0ABW4QPC7</accession>
<dbReference type="SUPFAM" id="SSF51161">
    <property type="entry name" value="Trimeric LpxA-like enzymes"/>
    <property type="match status" value="1"/>
</dbReference>
<name>A0ABW4QPC7_9BACT</name>
<dbReference type="InterPro" id="IPR020019">
    <property type="entry name" value="AcTrfase_PglD-like"/>
</dbReference>